<feature type="region of interest" description="Disordered" evidence="1">
    <location>
        <begin position="189"/>
        <end position="221"/>
    </location>
</feature>
<sequence length="221" mass="25415">MEKVSRQLHHQPILRATNPPELWVRRTSLSSHPHLHISWSEFSNPEPDGLLPEWLSNPTQWFSCAAVLSSTNVSVWNPRPPILWPGGFAPTSFRSRWAADRQIDIMKSSQFAVLVRSSVRSPAFHPRIIFLLRPTRSPSPTGEGDPLSPNFFQKPCQVVMFGFAEPRQMAIVAQNFLYDMVDTFRQTIAKSRNPTSSPSRKKKKKSREGKQQNTRWKKRDE</sequence>
<accession>A0AAE0P9V7</accession>
<proteinExistence type="predicted"/>
<reference evidence="2" key="2">
    <citation type="submission" date="2023-07" db="EMBL/GenBank/DDBJ databases">
        <authorList>
            <consortium name="Lawrence Berkeley National Laboratory"/>
            <person name="Haridas S."/>
            <person name="Hensen N."/>
            <person name="Bonometti L."/>
            <person name="Westerberg I."/>
            <person name="Brannstrom I.O."/>
            <person name="Guillou S."/>
            <person name="Cros-Aarteil S."/>
            <person name="Calhoun S."/>
            <person name="Kuo A."/>
            <person name="Mondo S."/>
            <person name="Pangilinan J."/>
            <person name="Riley R."/>
            <person name="LaButti K."/>
            <person name="Andreopoulos B."/>
            <person name="Lipzen A."/>
            <person name="Chen C."/>
            <person name="Yanf M."/>
            <person name="Daum C."/>
            <person name="Ng V."/>
            <person name="Clum A."/>
            <person name="Steindorff A."/>
            <person name="Ohm R."/>
            <person name="Martin F."/>
            <person name="Silar P."/>
            <person name="Natvig D."/>
            <person name="Lalanne C."/>
            <person name="Gautier V."/>
            <person name="Ament-velasquez S.L."/>
            <person name="Kruys A."/>
            <person name="Hutchinson M.I."/>
            <person name="Powell A.J."/>
            <person name="Barry K."/>
            <person name="Miller A.N."/>
            <person name="Grigoriev I.V."/>
            <person name="Debuchy R."/>
            <person name="Gladieux P."/>
            <person name="Thoren M.H."/>
            <person name="Johannesson H."/>
        </authorList>
    </citation>
    <scope>NUCLEOTIDE SEQUENCE</scope>
    <source>
        <strain evidence="2">FGSC 1904</strain>
    </source>
</reference>
<keyword evidence="3" id="KW-1185">Reference proteome</keyword>
<organism evidence="2 3">
    <name type="scientific">Sordaria brevicollis</name>
    <dbReference type="NCBI Taxonomy" id="83679"/>
    <lineage>
        <taxon>Eukaryota</taxon>
        <taxon>Fungi</taxon>
        <taxon>Dikarya</taxon>
        <taxon>Ascomycota</taxon>
        <taxon>Pezizomycotina</taxon>
        <taxon>Sordariomycetes</taxon>
        <taxon>Sordariomycetidae</taxon>
        <taxon>Sordariales</taxon>
        <taxon>Sordariaceae</taxon>
        <taxon>Sordaria</taxon>
    </lineage>
</organism>
<dbReference type="EMBL" id="JAUTDP010000010">
    <property type="protein sequence ID" value="KAK3395852.1"/>
    <property type="molecule type" value="Genomic_DNA"/>
</dbReference>
<comment type="caution">
    <text evidence="2">The sequence shown here is derived from an EMBL/GenBank/DDBJ whole genome shotgun (WGS) entry which is preliminary data.</text>
</comment>
<evidence type="ECO:0000313" key="3">
    <source>
        <dbReference type="Proteomes" id="UP001281003"/>
    </source>
</evidence>
<dbReference type="AlphaFoldDB" id="A0AAE0P9V7"/>
<protein>
    <submittedName>
        <fullName evidence="2">Uncharacterized protein</fullName>
    </submittedName>
</protein>
<dbReference type="Proteomes" id="UP001281003">
    <property type="component" value="Unassembled WGS sequence"/>
</dbReference>
<evidence type="ECO:0000313" key="2">
    <source>
        <dbReference type="EMBL" id="KAK3395852.1"/>
    </source>
</evidence>
<evidence type="ECO:0000256" key="1">
    <source>
        <dbReference type="SAM" id="MobiDB-lite"/>
    </source>
</evidence>
<gene>
    <name evidence="2" type="ORF">B0T20DRAFT_47039</name>
</gene>
<name>A0AAE0P9V7_SORBR</name>
<reference evidence="2" key="1">
    <citation type="journal article" date="2023" name="Mol. Phylogenet. Evol.">
        <title>Genome-scale phylogeny and comparative genomics of the fungal order Sordariales.</title>
        <authorList>
            <person name="Hensen N."/>
            <person name="Bonometti L."/>
            <person name="Westerberg I."/>
            <person name="Brannstrom I.O."/>
            <person name="Guillou S."/>
            <person name="Cros-Aarteil S."/>
            <person name="Calhoun S."/>
            <person name="Haridas S."/>
            <person name="Kuo A."/>
            <person name="Mondo S."/>
            <person name="Pangilinan J."/>
            <person name="Riley R."/>
            <person name="LaButti K."/>
            <person name="Andreopoulos B."/>
            <person name="Lipzen A."/>
            <person name="Chen C."/>
            <person name="Yan M."/>
            <person name="Daum C."/>
            <person name="Ng V."/>
            <person name="Clum A."/>
            <person name="Steindorff A."/>
            <person name="Ohm R.A."/>
            <person name="Martin F."/>
            <person name="Silar P."/>
            <person name="Natvig D.O."/>
            <person name="Lalanne C."/>
            <person name="Gautier V."/>
            <person name="Ament-Velasquez S.L."/>
            <person name="Kruys A."/>
            <person name="Hutchinson M.I."/>
            <person name="Powell A.J."/>
            <person name="Barry K."/>
            <person name="Miller A.N."/>
            <person name="Grigoriev I.V."/>
            <person name="Debuchy R."/>
            <person name="Gladieux P."/>
            <person name="Hiltunen Thoren M."/>
            <person name="Johannesson H."/>
        </authorList>
    </citation>
    <scope>NUCLEOTIDE SEQUENCE</scope>
    <source>
        <strain evidence="2">FGSC 1904</strain>
    </source>
</reference>